<feature type="domain" description="FecR protein" evidence="1">
    <location>
        <begin position="195"/>
        <end position="290"/>
    </location>
</feature>
<protein>
    <submittedName>
        <fullName evidence="3">FecR family protein</fullName>
    </submittedName>
</protein>
<dbReference type="GO" id="GO:0016989">
    <property type="term" value="F:sigma factor antagonist activity"/>
    <property type="evidence" value="ECO:0007669"/>
    <property type="project" value="TreeGrafter"/>
</dbReference>
<sequence length="401" mass="43999">MEATLINEFLIKFAENRHTEAEHKLFIGWLKSAPIADVQEVMDRYQQIAATKADYTSGNRLALIQKIEARLDTLSSHDDISVPEQVSWWHPLRRVAAAAVLLVLAAAAAFYFLPRHNSAKAPVAALNPLYKNDVAPGGNKAVLILANGVTILLDSAQNGTIASEGHTAINKTKDGEIIYEAGKGKADAPATAYNTIVTPKGGQFQVTLPDGSKVWLNAGSSLKFPPVFNGKERLVELTGEAYFEVAKNAAMPFKVTAGNQTVAVLGTHFNINAYTDEKNSRTTLLEGSVKILHAITHRSQLLKPGQQAKVGDDILVSNVDAGEAIQWKNGYFNFSHEDIESIMRKVARWYDVDIQYEGNITKEEFVGATSRFEKVSEVLDMLQLTGLVHFKINGRRITVMP</sequence>
<dbReference type="Proteomes" id="UP000240971">
    <property type="component" value="Unassembled WGS sequence"/>
</dbReference>
<evidence type="ECO:0000259" key="1">
    <source>
        <dbReference type="Pfam" id="PF04773"/>
    </source>
</evidence>
<dbReference type="PANTHER" id="PTHR30273:SF2">
    <property type="entry name" value="PROTEIN FECR"/>
    <property type="match status" value="1"/>
</dbReference>
<comment type="caution">
    <text evidence="3">The sequence shown here is derived from an EMBL/GenBank/DDBJ whole genome shotgun (WGS) entry which is preliminary data.</text>
</comment>
<reference evidence="3 4" key="1">
    <citation type="submission" date="2018-03" db="EMBL/GenBank/DDBJ databases">
        <title>Genomic Encyclopedia of Archaeal and Bacterial Type Strains, Phase II (KMG-II): from individual species to whole genera.</title>
        <authorList>
            <person name="Goeker M."/>
        </authorList>
    </citation>
    <scope>NUCLEOTIDE SEQUENCE [LARGE SCALE GENOMIC DNA]</scope>
    <source>
        <strain evidence="3 4">DSM 24859</strain>
    </source>
</reference>
<feature type="domain" description="Protein FecR C-terminal" evidence="2">
    <location>
        <begin position="331"/>
        <end position="399"/>
    </location>
</feature>
<name>A0A2P8HCG8_CHINA</name>
<dbReference type="InterPro" id="IPR032508">
    <property type="entry name" value="FecR_C"/>
</dbReference>
<evidence type="ECO:0000259" key="2">
    <source>
        <dbReference type="Pfam" id="PF16344"/>
    </source>
</evidence>
<organism evidence="3 4">
    <name type="scientific">Chitinophaga niastensis</name>
    <dbReference type="NCBI Taxonomy" id="536980"/>
    <lineage>
        <taxon>Bacteria</taxon>
        <taxon>Pseudomonadati</taxon>
        <taxon>Bacteroidota</taxon>
        <taxon>Chitinophagia</taxon>
        <taxon>Chitinophagales</taxon>
        <taxon>Chitinophagaceae</taxon>
        <taxon>Chitinophaga</taxon>
    </lineage>
</organism>
<dbReference type="EMBL" id="PYAW01000007">
    <property type="protein sequence ID" value="PSL43919.1"/>
    <property type="molecule type" value="Genomic_DNA"/>
</dbReference>
<dbReference type="FunFam" id="2.60.120.1440:FF:000001">
    <property type="entry name" value="Putative anti-sigma factor"/>
    <property type="match status" value="1"/>
</dbReference>
<dbReference type="InterPro" id="IPR012373">
    <property type="entry name" value="Ferrdict_sens_TM"/>
</dbReference>
<evidence type="ECO:0000313" key="4">
    <source>
        <dbReference type="Proteomes" id="UP000240971"/>
    </source>
</evidence>
<proteinExistence type="predicted"/>
<dbReference type="OrthoDB" id="629393at2"/>
<dbReference type="AlphaFoldDB" id="A0A2P8HCG8"/>
<dbReference type="PANTHER" id="PTHR30273">
    <property type="entry name" value="PERIPLASMIC SIGNAL SENSOR AND SIGMA FACTOR ACTIVATOR FECR-RELATED"/>
    <property type="match status" value="1"/>
</dbReference>
<gene>
    <name evidence="3" type="ORF">CLV51_107231</name>
</gene>
<dbReference type="Gene3D" id="3.55.50.30">
    <property type="match status" value="1"/>
</dbReference>
<dbReference type="InterPro" id="IPR006860">
    <property type="entry name" value="FecR"/>
</dbReference>
<dbReference type="Gene3D" id="2.60.120.1440">
    <property type="match status" value="1"/>
</dbReference>
<dbReference type="Pfam" id="PF04773">
    <property type="entry name" value="FecR"/>
    <property type="match status" value="1"/>
</dbReference>
<evidence type="ECO:0000313" key="3">
    <source>
        <dbReference type="EMBL" id="PSL43919.1"/>
    </source>
</evidence>
<dbReference type="RefSeq" id="WP_146151380.1">
    <property type="nucleotide sequence ID" value="NZ_PYAW01000007.1"/>
</dbReference>
<dbReference type="Pfam" id="PF16344">
    <property type="entry name" value="FecR_C"/>
    <property type="match status" value="1"/>
</dbReference>
<accession>A0A2P8HCG8</accession>
<keyword evidence="4" id="KW-1185">Reference proteome</keyword>